<feature type="signal peptide" evidence="1">
    <location>
        <begin position="1"/>
        <end position="32"/>
    </location>
</feature>
<gene>
    <name evidence="2" type="ORF">HMPREF9473_01785</name>
</gene>
<dbReference type="AlphaFoldDB" id="G5IE58"/>
<proteinExistence type="predicted"/>
<evidence type="ECO:0000313" key="3">
    <source>
        <dbReference type="Proteomes" id="UP000005384"/>
    </source>
</evidence>
<evidence type="ECO:0000313" key="2">
    <source>
        <dbReference type="EMBL" id="EHI60198.1"/>
    </source>
</evidence>
<evidence type="ECO:0000256" key="1">
    <source>
        <dbReference type="SAM" id="SignalP"/>
    </source>
</evidence>
<dbReference type="HOGENOM" id="CLU_094166_0_0_9"/>
<organism evidence="2 3">
    <name type="scientific">Hungatella hathewayi WAL-18680</name>
    <dbReference type="NCBI Taxonomy" id="742737"/>
    <lineage>
        <taxon>Bacteria</taxon>
        <taxon>Bacillati</taxon>
        <taxon>Bacillota</taxon>
        <taxon>Clostridia</taxon>
        <taxon>Lachnospirales</taxon>
        <taxon>Lachnospiraceae</taxon>
        <taxon>Hungatella</taxon>
    </lineage>
</organism>
<name>G5IE58_9FIRM</name>
<dbReference type="EMBL" id="ADLN01000032">
    <property type="protein sequence ID" value="EHI60198.1"/>
    <property type="molecule type" value="Genomic_DNA"/>
</dbReference>
<sequence length="233" mass="25341">MKGESMAVKKKIIRAPALLTAAILSMTIPSPAVYGAAEHAGAAEETEVVFNRLMGDQKVDTELVGRIKVNLISVAMPSDGFDFQVYPEREFDAVNCPDGQIVGPDRLEVTNHSVVPVRLEISRVEDIRADDVVFAEKFPGGPEQSFRLLDSLSGVGPPGTALLVLGISDKHYTSREEFEQYAICPGKTNIPVADLEAEETVSLKLYGKVAPDFYGAYRFTVRPTLKISALKAE</sequence>
<accession>G5IE58</accession>
<dbReference type="PATRIC" id="fig|742737.3.peg.1810"/>
<reference evidence="2 3" key="1">
    <citation type="submission" date="2011-08" db="EMBL/GenBank/DDBJ databases">
        <title>The Genome Sequence of Clostridium hathewayi WAL-18680.</title>
        <authorList>
            <consortium name="The Broad Institute Genome Sequencing Platform"/>
            <person name="Earl A."/>
            <person name="Ward D."/>
            <person name="Feldgarden M."/>
            <person name="Gevers D."/>
            <person name="Finegold S.M."/>
            <person name="Summanen P.H."/>
            <person name="Molitoris D.R."/>
            <person name="Song M."/>
            <person name="Daigneault M."/>
            <person name="Allen-Vercoe E."/>
            <person name="Young S.K."/>
            <person name="Zeng Q."/>
            <person name="Gargeya S."/>
            <person name="Fitzgerald M."/>
            <person name="Haas B."/>
            <person name="Abouelleil A."/>
            <person name="Alvarado L."/>
            <person name="Arachchi H.M."/>
            <person name="Berlin A."/>
            <person name="Brown A."/>
            <person name="Chapman S.B."/>
            <person name="Chen Z."/>
            <person name="Dunbar C."/>
            <person name="Freedman E."/>
            <person name="Gearin G."/>
            <person name="Gellesch M."/>
            <person name="Goldberg J."/>
            <person name="Griggs A."/>
            <person name="Gujja S."/>
            <person name="Heiman D."/>
            <person name="Howarth C."/>
            <person name="Larson L."/>
            <person name="Lui A."/>
            <person name="MacDonald P.J.P."/>
            <person name="Montmayeur A."/>
            <person name="Murphy C."/>
            <person name="Neiman D."/>
            <person name="Pearson M."/>
            <person name="Priest M."/>
            <person name="Roberts A."/>
            <person name="Saif S."/>
            <person name="Shea T."/>
            <person name="Shenoy N."/>
            <person name="Sisk P."/>
            <person name="Stolte C."/>
            <person name="Sykes S."/>
            <person name="Wortman J."/>
            <person name="Nusbaum C."/>
            <person name="Birren B."/>
        </authorList>
    </citation>
    <scope>NUCLEOTIDE SEQUENCE [LARGE SCALE GENOMIC DNA]</scope>
    <source>
        <strain evidence="2 3">WAL-18680</strain>
    </source>
</reference>
<feature type="chain" id="PRO_5039350270" evidence="1">
    <location>
        <begin position="33"/>
        <end position="233"/>
    </location>
</feature>
<protein>
    <submittedName>
        <fullName evidence="2">Uncharacterized protein</fullName>
    </submittedName>
</protein>
<keyword evidence="1" id="KW-0732">Signal</keyword>
<keyword evidence="3" id="KW-1185">Reference proteome</keyword>
<comment type="caution">
    <text evidence="2">The sequence shown here is derived from an EMBL/GenBank/DDBJ whole genome shotgun (WGS) entry which is preliminary data.</text>
</comment>
<dbReference type="Proteomes" id="UP000005384">
    <property type="component" value="Unassembled WGS sequence"/>
</dbReference>